<comment type="pathway">
    <text evidence="6">Cofactor biosynthesis; adenosylcobalamin biosynthesis; adenosylcobalamin from cob(II)yrinate a,c-diamide: step 2/7.</text>
</comment>
<gene>
    <name evidence="8" type="ORF">U14_01093</name>
</gene>
<dbReference type="InterPro" id="IPR016030">
    <property type="entry name" value="CblAdoTrfase-like"/>
</dbReference>
<evidence type="ECO:0000256" key="4">
    <source>
        <dbReference type="ARBA" id="ARBA00022741"/>
    </source>
</evidence>
<dbReference type="InterPro" id="IPR029499">
    <property type="entry name" value="PduO-typ"/>
</dbReference>
<dbReference type="EMBL" id="DF820455">
    <property type="protein sequence ID" value="GAK49869.1"/>
    <property type="molecule type" value="Genomic_DNA"/>
</dbReference>
<dbReference type="FunFam" id="1.20.1200.10:FF:000001">
    <property type="entry name" value="Cob(I)yrinic acid a,c-diamide adenosyltransferase"/>
    <property type="match status" value="1"/>
</dbReference>
<dbReference type="SUPFAM" id="SSF89028">
    <property type="entry name" value="Cobalamin adenosyltransferase-like"/>
    <property type="match status" value="1"/>
</dbReference>
<sequence>MTIYTKTGDDGTTSVIGGRLPKDDARVEAYGAIDELNSQIGLAIAELDAGRDADLLADLTEIQQQLFDCCSDLATLRPELRAYRITPEHAERLEPRIDHYNAQTIPLEYFILPGGARLSALLHVCRTVARRAERCVITLEREAQTVNPAVKIYLNRLSDLCFVMARAANARAGVADVCYARSKKIFKCKSPIITT</sequence>
<keyword evidence="4 6" id="KW-0547">Nucleotide-binding</keyword>
<evidence type="ECO:0000256" key="2">
    <source>
        <dbReference type="ARBA" id="ARBA00011233"/>
    </source>
</evidence>
<keyword evidence="3 6" id="KW-0808">Transferase</keyword>
<dbReference type="Pfam" id="PF01923">
    <property type="entry name" value="Cob_adeno_trans"/>
    <property type="match status" value="1"/>
</dbReference>
<comment type="subunit">
    <text evidence="2">Homotrimer.</text>
</comment>
<comment type="catalytic activity">
    <reaction evidence="6">
        <text>2 cob(II)yrinate a,c diamide + reduced [electron-transfer flavoprotein] + 2 ATP = 2 adenosylcob(III)yrinate a,c-diamide + 2 triphosphate + oxidized [electron-transfer flavoprotein] + 3 H(+)</text>
        <dbReference type="Rhea" id="RHEA:11528"/>
        <dbReference type="Rhea" id="RHEA-COMP:10685"/>
        <dbReference type="Rhea" id="RHEA-COMP:10686"/>
        <dbReference type="ChEBI" id="CHEBI:15378"/>
        <dbReference type="ChEBI" id="CHEBI:18036"/>
        <dbReference type="ChEBI" id="CHEBI:30616"/>
        <dbReference type="ChEBI" id="CHEBI:57692"/>
        <dbReference type="ChEBI" id="CHEBI:58307"/>
        <dbReference type="ChEBI" id="CHEBI:58503"/>
        <dbReference type="ChEBI" id="CHEBI:58537"/>
        <dbReference type="EC" id="2.5.1.17"/>
    </reaction>
</comment>
<organism evidence="8">
    <name type="scientific">Candidatus Moduliflexus flocculans</name>
    <dbReference type="NCBI Taxonomy" id="1499966"/>
    <lineage>
        <taxon>Bacteria</taxon>
        <taxon>Candidatus Moduliflexota</taxon>
        <taxon>Candidatus Moduliflexia</taxon>
        <taxon>Candidatus Moduliflexales</taxon>
        <taxon>Candidatus Moduliflexaceae</taxon>
    </lineage>
</organism>
<dbReference type="GO" id="GO:0008817">
    <property type="term" value="F:corrinoid adenosyltransferase activity"/>
    <property type="evidence" value="ECO:0007669"/>
    <property type="project" value="UniProtKB-UniRule"/>
</dbReference>
<dbReference type="GO" id="GO:0009236">
    <property type="term" value="P:cobalamin biosynthetic process"/>
    <property type="evidence" value="ECO:0007669"/>
    <property type="project" value="UniProtKB-UniRule"/>
</dbReference>
<evidence type="ECO:0000256" key="3">
    <source>
        <dbReference type="ARBA" id="ARBA00022679"/>
    </source>
</evidence>
<dbReference type="STRING" id="1499966.U14_01093"/>
<dbReference type="PANTHER" id="PTHR12213:SF0">
    <property type="entry name" value="CORRINOID ADENOSYLTRANSFERASE MMAB"/>
    <property type="match status" value="1"/>
</dbReference>
<evidence type="ECO:0000313" key="8">
    <source>
        <dbReference type="EMBL" id="GAK49869.1"/>
    </source>
</evidence>
<dbReference type="PANTHER" id="PTHR12213">
    <property type="entry name" value="CORRINOID ADENOSYLTRANSFERASE"/>
    <property type="match status" value="1"/>
</dbReference>
<comment type="catalytic activity">
    <reaction evidence="6">
        <text>2 cob(II)alamin + reduced [electron-transfer flavoprotein] + 2 ATP = 2 adenosylcob(III)alamin + 2 triphosphate + oxidized [electron-transfer flavoprotein] + 3 H(+)</text>
        <dbReference type="Rhea" id="RHEA:28671"/>
        <dbReference type="Rhea" id="RHEA-COMP:10685"/>
        <dbReference type="Rhea" id="RHEA-COMP:10686"/>
        <dbReference type="ChEBI" id="CHEBI:15378"/>
        <dbReference type="ChEBI" id="CHEBI:16304"/>
        <dbReference type="ChEBI" id="CHEBI:18036"/>
        <dbReference type="ChEBI" id="CHEBI:18408"/>
        <dbReference type="ChEBI" id="CHEBI:30616"/>
        <dbReference type="ChEBI" id="CHEBI:57692"/>
        <dbReference type="ChEBI" id="CHEBI:58307"/>
        <dbReference type="EC" id="2.5.1.17"/>
    </reaction>
</comment>
<name>A0A0S6VRA8_9BACT</name>
<reference evidence="8" key="1">
    <citation type="journal article" date="2015" name="PeerJ">
        <title>First genomic representation of candidate bacterial phylum KSB3 points to enhanced environmental sensing as a trigger of wastewater bulking.</title>
        <authorList>
            <person name="Sekiguchi Y."/>
            <person name="Ohashi A."/>
            <person name="Parks D.H."/>
            <person name="Yamauchi T."/>
            <person name="Tyson G.W."/>
            <person name="Hugenholtz P."/>
        </authorList>
    </citation>
    <scope>NUCLEOTIDE SEQUENCE [LARGE SCALE GENOMIC DNA]</scope>
</reference>
<protein>
    <recommendedName>
        <fullName evidence="6">Corrinoid adenosyltransferase</fullName>
        <ecNumber evidence="6">2.5.1.17</ecNumber>
    </recommendedName>
    <alternativeName>
        <fullName evidence="6">Cob(II)alamin adenosyltransferase</fullName>
    </alternativeName>
    <alternativeName>
        <fullName evidence="6">Cob(II)yrinic acid a,c-diamide adenosyltransferase</fullName>
    </alternativeName>
    <alternativeName>
        <fullName evidence="6">Cobinamide/cobalamin adenosyltransferase</fullName>
    </alternativeName>
</protein>
<dbReference type="Gene3D" id="1.20.1200.10">
    <property type="entry name" value="Cobalamin adenosyltransferase-like"/>
    <property type="match status" value="1"/>
</dbReference>
<evidence type="ECO:0000256" key="6">
    <source>
        <dbReference type="RuleBase" id="RU366026"/>
    </source>
</evidence>
<proteinExistence type="inferred from homology"/>
<keyword evidence="5 6" id="KW-0067">ATP-binding</keyword>
<feature type="domain" description="Cobalamin adenosyltransferase-like" evidence="7">
    <location>
        <begin position="3"/>
        <end position="167"/>
    </location>
</feature>
<dbReference type="HOGENOM" id="CLU_083486_0_1_0"/>
<keyword evidence="6" id="KW-0169">Cobalamin biosynthesis</keyword>
<dbReference type="InterPro" id="IPR036451">
    <property type="entry name" value="CblAdoTrfase-like_sf"/>
</dbReference>
<evidence type="ECO:0000256" key="5">
    <source>
        <dbReference type="ARBA" id="ARBA00022840"/>
    </source>
</evidence>
<comment type="similarity">
    <text evidence="1 6">Belongs to the Cob(I)alamin adenosyltransferase family.</text>
</comment>
<keyword evidence="9" id="KW-1185">Reference proteome</keyword>
<dbReference type="UniPathway" id="UPA00148">
    <property type="reaction ID" value="UER00233"/>
</dbReference>
<dbReference type="EC" id="2.5.1.17" evidence="6"/>
<dbReference type="NCBIfam" id="TIGR00636">
    <property type="entry name" value="PduO_Nterm"/>
    <property type="match status" value="1"/>
</dbReference>
<dbReference type="Proteomes" id="UP000030700">
    <property type="component" value="Unassembled WGS sequence"/>
</dbReference>
<evidence type="ECO:0000313" key="9">
    <source>
        <dbReference type="Proteomes" id="UP000030700"/>
    </source>
</evidence>
<dbReference type="GO" id="GO:0005524">
    <property type="term" value="F:ATP binding"/>
    <property type="evidence" value="ECO:0007669"/>
    <property type="project" value="UniProtKB-UniRule"/>
</dbReference>
<accession>A0A0S6VRA8</accession>
<dbReference type="AlphaFoldDB" id="A0A0S6VRA8"/>
<evidence type="ECO:0000259" key="7">
    <source>
        <dbReference type="Pfam" id="PF01923"/>
    </source>
</evidence>
<evidence type="ECO:0000256" key="1">
    <source>
        <dbReference type="ARBA" id="ARBA00007487"/>
    </source>
</evidence>